<dbReference type="Gene3D" id="3.40.30.10">
    <property type="entry name" value="Glutaredoxin"/>
    <property type="match status" value="1"/>
</dbReference>
<evidence type="ECO:0000313" key="3">
    <source>
        <dbReference type="Proteomes" id="UP000004431"/>
    </source>
</evidence>
<organism evidence="2 3">
    <name type="scientific">Fannyhessea vaginae PB189-T1-4</name>
    <dbReference type="NCBI Taxonomy" id="866774"/>
    <lineage>
        <taxon>Bacteria</taxon>
        <taxon>Bacillati</taxon>
        <taxon>Actinomycetota</taxon>
        <taxon>Coriobacteriia</taxon>
        <taxon>Coriobacteriales</taxon>
        <taxon>Atopobiaceae</taxon>
        <taxon>Fannyhessea</taxon>
    </lineage>
</organism>
<accession>A0ABN0AZX3</accession>
<dbReference type="SUPFAM" id="SSF52833">
    <property type="entry name" value="Thioredoxin-like"/>
    <property type="match status" value="1"/>
</dbReference>
<reference evidence="2 3" key="1">
    <citation type="submission" date="2010-08" db="EMBL/GenBank/DDBJ databases">
        <authorList>
            <person name="Durkin A.S."/>
            <person name="Madupu R."/>
            <person name="Torralba M."/>
            <person name="Gillis M."/>
            <person name="Methe B."/>
            <person name="Sutton G."/>
            <person name="Nelson K.E."/>
        </authorList>
    </citation>
    <scope>NUCLEOTIDE SEQUENCE [LARGE SCALE GENOMIC DNA]</scope>
    <source>
        <strain evidence="2 3">PB189-T1-4</strain>
    </source>
</reference>
<evidence type="ECO:0000313" key="2">
    <source>
        <dbReference type="EMBL" id="EFL44087.1"/>
    </source>
</evidence>
<dbReference type="InterPro" id="IPR006660">
    <property type="entry name" value="Arsenate_reductase-like"/>
</dbReference>
<gene>
    <name evidence="2" type="ORF">HMPREF9248_0261</name>
</gene>
<dbReference type="PROSITE" id="PS51353">
    <property type="entry name" value="ARSC"/>
    <property type="match status" value="1"/>
</dbReference>
<comment type="similarity">
    <text evidence="1">Belongs to the ArsC family.</text>
</comment>
<name>A0ABN0AZX3_9ACTN</name>
<comment type="caution">
    <text evidence="2">The sequence shown here is derived from an EMBL/GenBank/DDBJ whole genome shotgun (WGS) entry which is preliminary data.</text>
</comment>
<dbReference type="Pfam" id="PF03960">
    <property type="entry name" value="ArsC"/>
    <property type="match status" value="1"/>
</dbReference>
<dbReference type="PANTHER" id="PTHR30041">
    <property type="entry name" value="ARSENATE REDUCTASE"/>
    <property type="match status" value="1"/>
</dbReference>
<dbReference type="InterPro" id="IPR036249">
    <property type="entry name" value="Thioredoxin-like_sf"/>
</dbReference>
<dbReference type="Proteomes" id="UP000004431">
    <property type="component" value="Unassembled WGS sequence"/>
</dbReference>
<proteinExistence type="inferred from homology"/>
<keyword evidence="3" id="KW-1185">Reference proteome</keyword>
<protein>
    <submittedName>
        <fullName evidence="2">ArsC family protein</fullName>
    </submittedName>
</protein>
<evidence type="ECO:0000256" key="1">
    <source>
        <dbReference type="PROSITE-ProRule" id="PRU01282"/>
    </source>
</evidence>
<dbReference type="EMBL" id="AEDQ01000018">
    <property type="protein sequence ID" value="EFL44087.1"/>
    <property type="molecule type" value="Genomic_DNA"/>
</dbReference>
<sequence>MVGTHAHGSIVLMSLSDLGSCDEGILKAPTICKGAAMSTSYSVEFIWYARCSTCRKAKAWLENHGVRVQVRDIISQTPTARELAAWYEASGYSSARRLCNTSGVSYREDHIKDLLDKGMTNDELFLRMEQNGKLIKRPLLIGTNTQTGKVNFVCAGFKEDEWMRALGL</sequence>
<dbReference type="PANTHER" id="PTHR30041:SF8">
    <property type="entry name" value="PROTEIN YFFB"/>
    <property type="match status" value="1"/>
</dbReference>